<proteinExistence type="predicted"/>
<protein>
    <submittedName>
        <fullName evidence="1">Uncharacterized protein</fullName>
    </submittedName>
</protein>
<sequence length="169" mass="18660">MTIHREHRISRLDAAANGIPAPSLILTQDPYAGGASQLQAQSFDYNPCFWVTIYGPGHDKNAQFMTRKKHTIKKVLAGACKSFGFDPTRAKLQQILVVADEITGELVLHFYDCDNSETVGKAGIKSDSNLRVVLEGKSLVLKRRTSGTSFLDVGWTTSAMQHTLILHLF</sequence>
<dbReference type="EMBL" id="KN834815">
    <property type="protein sequence ID" value="KIK54504.1"/>
    <property type="molecule type" value="Genomic_DNA"/>
</dbReference>
<organism evidence="1 2">
    <name type="scientific">Collybiopsis luxurians FD-317 M1</name>
    <dbReference type="NCBI Taxonomy" id="944289"/>
    <lineage>
        <taxon>Eukaryota</taxon>
        <taxon>Fungi</taxon>
        <taxon>Dikarya</taxon>
        <taxon>Basidiomycota</taxon>
        <taxon>Agaricomycotina</taxon>
        <taxon>Agaricomycetes</taxon>
        <taxon>Agaricomycetidae</taxon>
        <taxon>Agaricales</taxon>
        <taxon>Marasmiineae</taxon>
        <taxon>Omphalotaceae</taxon>
        <taxon>Collybiopsis</taxon>
        <taxon>Collybiopsis luxurians</taxon>
    </lineage>
</organism>
<dbReference type="HOGENOM" id="CLU_1578706_0_0_1"/>
<dbReference type="AlphaFoldDB" id="A0A0D0BXK8"/>
<dbReference type="OrthoDB" id="3262817at2759"/>
<reference evidence="1 2" key="1">
    <citation type="submission" date="2014-04" db="EMBL/GenBank/DDBJ databases">
        <title>Evolutionary Origins and Diversification of the Mycorrhizal Mutualists.</title>
        <authorList>
            <consortium name="DOE Joint Genome Institute"/>
            <consortium name="Mycorrhizal Genomics Consortium"/>
            <person name="Kohler A."/>
            <person name="Kuo A."/>
            <person name="Nagy L.G."/>
            <person name="Floudas D."/>
            <person name="Copeland A."/>
            <person name="Barry K.W."/>
            <person name="Cichocki N."/>
            <person name="Veneault-Fourrey C."/>
            <person name="LaButti K."/>
            <person name="Lindquist E.A."/>
            <person name="Lipzen A."/>
            <person name="Lundell T."/>
            <person name="Morin E."/>
            <person name="Murat C."/>
            <person name="Riley R."/>
            <person name="Ohm R."/>
            <person name="Sun H."/>
            <person name="Tunlid A."/>
            <person name="Henrissat B."/>
            <person name="Grigoriev I.V."/>
            <person name="Hibbett D.S."/>
            <person name="Martin F."/>
        </authorList>
    </citation>
    <scope>NUCLEOTIDE SEQUENCE [LARGE SCALE GENOMIC DNA]</scope>
    <source>
        <strain evidence="1 2">FD-317 M1</strain>
    </source>
</reference>
<accession>A0A0D0BXK8</accession>
<dbReference type="Proteomes" id="UP000053593">
    <property type="component" value="Unassembled WGS sequence"/>
</dbReference>
<keyword evidence="2" id="KW-1185">Reference proteome</keyword>
<gene>
    <name evidence="1" type="ORF">GYMLUDRAFT_63106</name>
</gene>
<evidence type="ECO:0000313" key="2">
    <source>
        <dbReference type="Proteomes" id="UP000053593"/>
    </source>
</evidence>
<name>A0A0D0BXK8_9AGAR</name>
<evidence type="ECO:0000313" key="1">
    <source>
        <dbReference type="EMBL" id="KIK54504.1"/>
    </source>
</evidence>